<dbReference type="InterPro" id="IPR050067">
    <property type="entry name" value="IPM_dehydratase_rel_enz"/>
</dbReference>
<evidence type="ECO:0000256" key="2">
    <source>
        <dbReference type="ARBA" id="ARBA00022485"/>
    </source>
</evidence>
<reference evidence="10" key="1">
    <citation type="submission" date="2020-02" db="EMBL/GenBank/DDBJ databases">
        <title>Genomic and physiological characterization of two novel Nitrospinaceae genera.</title>
        <authorList>
            <person name="Mueller A.J."/>
            <person name="Jung M.-Y."/>
            <person name="Strachan C.R."/>
            <person name="Herbold C.W."/>
            <person name="Kirkegaard R.H."/>
            <person name="Daims H."/>
        </authorList>
    </citation>
    <scope>NUCLEOTIDE SEQUENCE [LARGE SCALE GENOMIC DNA]</scope>
</reference>
<dbReference type="SUPFAM" id="SSF53732">
    <property type="entry name" value="Aconitase iron-sulfur domain"/>
    <property type="match status" value="1"/>
</dbReference>
<dbReference type="InterPro" id="IPR011826">
    <property type="entry name" value="HAcnase/IPMdehydase_lsu_prok"/>
</dbReference>
<dbReference type="InterPro" id="IPR036008">
    <property type="entry name" value="Aconitase_4Fe-4S_dom"/>
</dbReference>
<dbReference type="InterPro" id="IPR015931">
    <property type="entry name" value="Acnase/IPM_dHydase_lsu_aba_1/3"/>
</dbReference>
<dbReference type="AlphaFoldDB" id="A0A7T0G2L2"/>
<keyword evidence="4" id="KW-0408">Iron</keyword>
<dbReference type="NCBIfam" id="NF001614">
    <property type="entry name" value="PRK00402.1"/>
    <property type="match status" value="1"/>
</dbReference>
<dbReference type="GO" id="GO:0051539">
    <property type="term" value="F:4 iron, 4 sulfur cluster binding"/>
    <property type="evidence" value="ECO:0007669"/>
    <property type="project" value="UniProtKB-KW"/>
</dbReference>
<evidence type="ECO:0000313" key="9">
    <source>
        <dbReference type="EMBL" id="QPJ64398.1"/>
    </source>
</evidence>
<dbReference type="KEGG" id="nva:G3M78_02890"/>
<dbReference type="Gene3D" id="3.30.499.10">
    <property type="entry name" value="Aconitase, domain 3"/>
    <property type="match status" value="2"/>
</dbReference>
<keyword evidence="6" id="KW-0456">Lyase</keyword>
<dbReference type="Proteomes" id="UP000594464">
    <property type="component" value="Chromosome"/>
</dbReference>
<evidence type="ECO:0000256" key="4">
    <source>
        <dbReference type="ARBA" id="ARBA00023004"/>
    </source>
</evidence>
<evidence type="ECO:0000313" key="10">
    <source>
        <dbReference type="Proteomes" id="UP000594464"/>
    </source>
</evidence>
<dbReference type="InterPro" id="IPR006251">
    <property type="entry name" value="Homoacnase/IPMdehydase_lsu"/>
</dbReference>
<evidence type="ECO:0000256" key="3">
    <source>
        <dbReference type="ARBA" id="ARBA00022723"/>
    </source>
</evidence>
<proteinExistence type="predicted"/>
<evidence type="ECO:0000259" key="8">
    <source>
        <dbReference type="Pfam" id="PF00330"/>
    </source>
</evidence>
<keyword evidence="7" id="KW-0100">Branched-chain amino acid biosynthesis</keyword>
<sequence>MGMTITEKILAAHAGKESVIPGDNIWIDVDVLMTHDVCGPGTIGIFKEQFGQEAKVWDKEKVVIIPDHYIFTKDVHANRNIDILRAFVKEQSLPYYYDVGTENYKGVCHLALAQEGHNRPGEVLFGTDSHTCTSGAFGMFSTGIGNTDAAFILGTGKLWVKVPESMRFEFTGTFPPYIMAKDIILQVIGDIGVAGATYRTMEWAGDAIMNFSMEERMTLCNMAIEAGGKSAIIEADDTTFEYVKQRTDKPYKVHRSDADANYVFKKSYNASEMEPVVAKPHSPDNKAKVSEVAGTKVDRSYIGSCTGGKYTDFLAAAKILKGRKVVVDTFIVPATTEVERDLYEKRWEGETLADIFKNAGAHMGEPSCAACLGGPKDTFGRTNGEEVVVSTTNRNFPGRMGSKQSQVYLASPYTAAATAVTGKITDPREFVS</sequence>
<protein>
    <submittedName>
        <fullName evidence="9">3-isopropylmalate dehydratase large subunit</fullName>
    </submittedName>
</protein>
<evidence type="ECO:0000256" key="7">
    <source>
        <dbReference type="ARBA" id="ARBA00023304"/>
    </source>
</evidence>
<dbReference type="PANTHER" id="PTHR43822">
    <property type="entry name" value="HOMOACONITASE, MITOCHONDRIAL-RELATED"/>
    <property type="match status" value="1"/>
</dbReference>
<keyword evidence="3" id="KW-0479">Metal-binding</keyword>
<dbReference type="EMBL" id="CP048620">
    <property type="protein sequence ID" value="QPJ64398.1"/>
    <property type="molecule type" value="Genomic_DNA"/>
</dbReference>
<dbReference type="CDD" id="cd01583">
    <property type="entry name" value="IPMI"/>
    <property type="match status" value="1"/>
</dbReference>
<keyword evidence="1" id="KW-0432">Leucine biosynthesis</keyword>
<dbReference type="PANTHER" id="PTHR43822:SF2">
    <property type="entry name" value="HOMOACONITASE, MITOCHONDRIAL"/>
    <property type="match status" value="1"/>
</dbReference>
<keyword evidence="1" id="KW-0028">Amino-acid biosynthesis</keyword>
<dbReference type="NCBIfam" id="TIGR02086">
    <property type="entry name" value="IPMI_arch"/>
    <property type="match status" value="1"/>
</dbReference>
<name>A0A7T0G2L2_9BACT</name>
<evidence type="ECO:0000256" key="6">
    <source>
        <dbReference type="ARBA" id="ARBA00023239"/>
    </source>
</evidence>
<dbReference type="InterPro" id="IPR033941">
    <property type="entry name" value="IPMI_cat"/>
</dbReference>
<dbReference type="InterPro" id="IPR001030">
    <property type="entry name" value="Acoase/IPM_deHydtase_lsu_aba"/>
</dbReference>
<dbReference type="GO" id="GO:0046872">
    <property type="term" value="F:metal ion binding"/>
    <property type="evidence" value="ECO:0007669"/>
    <property type="project" value="UniProtKB-KW"/>
</dbReference>
<evidence type="ECO:0000256" key="5">
    <source>
        <dbReference type="ARBA" id="ARBA00023014"/>
    </source>
</evidence>
<dbReference type="PRINTS" id="PR00415">
    <property type="entry name" value="ACONITASE"/>
</dbReference>
<dbReference type="NCBIfam" id="TIGR01343">
    <property type="entry name" value="hacA_fam"/>
    <property type="match status" value="1"/>
</dbReference>
<keyword evidence="5" id="KW-0411">Iron-sulfur</keyword>
<evidence type="ECO:0000256" key="1">
    <source>
        <dbReference type="ARBA" id="ARBA00022430"/>
    </source>
</evidence>
<organism evidence="9 10">
    <name type="scientific">Candidatus Nitrohelix vancouverensis</name>
    <dbReference type="NCBI Taxonomy" id="2705534"/>
    <lineage>
        <taxon>Bacteria</taxon>
        <taxon>Pseudomonadati</taxon>
        <taxon>Nitrospinota/Tectimicrobiota group</taxon>
        <taxon>Nitrospinota</taxon>
        <taxon>Nitrospinia</taxon>
        <taxon>Nitrospinales</taxon>
        <taxon>Nitrospinaceae</taxon>
        <taxon>Candidatus Nitrohelix</taxon>
    </lineage>
</organism>
<keyword evidence="2" id="KW-0004">4Fe-4S</keyword>
<gene>
    <name evidence="9" type="ORF">G3M78_02890</name>
</gene>
<feature type="domain" description="Aconitase/3-isopropylmalate dehydratase large subunit alpha/beta/alpha" evidence="8">
    <location>
        <begin position="7"/>
        <end position="422"/>
    </location>
</feature>
<dbReference type="GO" id="GO:0003861">
    <property type="term" value="F:3-isopropylmalate dehydratase activity"/>
    <property type="evidence" value="ECO:0007669"/>
    <property type="project" value="InterPro"/>
</dbReference>
<dbReference type="GO" id="GO:0009098">
    <property type="term" value="P:L-leucine biosynthetic process"/>
    <property type="evidence" value="ECO:0007669"/>
    <property type="project" value="UniProtKB-KW"/>
</dbReference>
<dbReference type="Pfam" id="PF00330">
    <property type="entry name" value="Aconitase"/>
    <property type="match status" value="1"/>
</dbReference>
<accession>A0A7T0G2L2</accession>